<gene>
    <name evidence="2" type="ORF">E4635_13435</name>
</gene>
<dbReference type="OrthoDB" id="832722at2"/>
<dbReference type="PANTHER" id="PTHR45947">
    <property type="entry name" value="SULFOQUINOVOSYL TRANSFERASE SQD2"/>
    <property type="match status" value="1"/>
</dbReference>
<dbReference type="Gene3D" id="3.40.50.2000">
    <property type="entry name" value="Glycogen Phosphorylase B"/>
    <property type="match status" value="2"/>
</dbReference>
<name>A0A4Z0L868_9FLAO</name>
<organism evidence="2 3">
    <name type="scientific">Flavobacterium humi</name>
    <dbReference type="NCBI Taxonomy" id="2562683"/>
    <lineage>
        <taxon>Bacteria</taxon>
        <taxon>Pseudomonadati</taxon>
        <taxon>Bacteroidota</taxon>
        <taxon>Flavobacteriia</taxon>
        <taxon>Flavobacteriales</taxon>
        <taxon>Flavobacteriaceae</taxon>
        <taxon>Flavobacterium</taxon>
    </lineage>
</organism>
<protein>
    <submittedName>
        <fullName evidence="2">Glycosyltransferase</fullName>
    </submittedName>
</protein>
<dbReference type="CDD" id="cd03801">
    <property type="entry name" value="GT4_PimA-like"/>
    <property type="match status" value="1"/>
</dbReference>
<accession>A0A4Z0L868</accession>
<proteinExistence type="predicted"/>
<dbReference type="RefSeq" id="WP_135527210.1">
    <property type="nucleotide sequence ID" value="NZ_SRLH01000007.1"/>
</dbReference>
<evidence type="ECO:0000313" key="2">
    <source>
        <dbReference type="EMBL" id="TGD57164.1"/>
    </source>
</evidence>
<keyword evidence="3" id="KW-1185">Reference proteome</keyword>
<dbReference type="PANTHER" id="PTHR45947:SF14">
    <property type="entry name" value="SLL1723 PROTEIN"/>
    <property type="match status" value="1"/>
</dbReference>
<dbReference type="GO" id="GO:0016757">
    <property type="term" value="F:glycosyltransferase activity"/>
    <property type="evidence" value="ECO:0007669"/>
    <property type="project" value="InterPro"/>
</dbReference>
<evidence type="ECO:0000313" key="3">
    <source>
        <dbReference type="Proteomes" id="UP000297407"/>
    </source>
</evidence>
<dbReference type="SUPFAM" id="SSF53756">
    <property type="entry name" value="UDP-Glycosyltransferase/glycogen phosphorylase"/>
    <property type="match status" value="1"/>
</dbReference>
<dbReference type="AlphaFoldDB" id="A0A4Z0L868"/>
<reference evidence="2 3" key="1">
    <citation type="submission" date="2019-04" db="EMBL/GenBank/DDBJ databases">
        <title>Flavobacterium sp. strain DS2-A Genome sequencing and assembly.</title>
        <authorList>
            <person name="Kim I."/>
        </authorList>
    </citation>
    <scope>NUCLEOTIDE SEQUENCE [LARGE SCALE GENOMIC DNA]</scope>
    <source>
        <strain evidence="2 3">DS2-A</strain>
    </source>
</reference>
<sequence length="389" mass="42766">MRIGLVLPAIPAYSETFFVNKIKGLQAHGHEVILFVHAKTGQSSFEGAKIKTSPKYGKSISGTVKALGQLLLVLGHVPAVLRFYRLERKGGIAALTILKRIAANSHLLSAQLDWLHFGFGTMALEKENIPGAIRAKMAVSFRGFDYYVYPVKNPGCYARLFSKTVTYHVLSEGMKKGLIAQGIPTANIVKITPAIDVSKFSANKAQPIQKQITITTVARLHWIKGLEYTLEALALLKQKGFSFRYTIVGDGPEKERLLFAAHQLGIGENVIFTGKITPDEVRRKLEESSLYLQYSIQEGFCNAVLEAQAMGKLCIVSDAEGLVENIVDGSTGYVVAKRNPVSLANKIAKVLSLTAEAQKEIAGNAADRIRKEFSIQVQLKQFARFYEGH</sequence>
<comment type="caution">
    <text evidence="2">The sequence shown here is derived from an EMBL/GenBank/DDBJ whole genome shotgun (WGS) entry which is preliminary data.</text>
</comment>
<dbReference type="Pfam" id="PF00534">
    <property type="entry name" value="Glycos_transf_1"/>
    <property type="match status" value="1"/>
</dbReference>
<dbReference type="InterPro" id="IPR050194">
    <property type="entry name" value="Glycosyltransferase_grp1"/>
</dbReference>
<keyword evidence="2" id="KW-0808">Transferase</keyword>
<dbReference type="InterPro" id="IPR001296">
    <property type="entry name" value="Glyco_trans_1"/>
</dbReference>
<feature type="domain" description="Glycosyl transferase family 1" evidence="1">
    <location>
        <begin position="206"/>
        <end position="365"/>
    </location>
</feature>
<dbReference type="Proteomes" id="UP000297407">
    <property type="component" value="Unassembled WGS sequence"/>
</dbReference>
<evidence type="ECO:0000259" key="1">
    <source>
        <dbReference type="Pfam" id="PF00534"/>
    </source>
</evidence>
<dbReference type="EMBL" id="SRLH01000007">
    <property type="protein sequence ID" value="TGD57164.1"/>
    <property type="molecule type" value="Genomic_DNA"/>
</dbReference>